<evidence type="ECO:0000256" key="1">
    <source>
        <dbReference type="SAM" id="SignalP"/>
    </source>
</evidence>
<feature type="signal peptide" evidence="1">
    <location>
        <begin position="1"/>
        <end position="27"/>
    </location>
</feature>
<keyword evidence="1" id="KW-0732">Signal</keyword>
<reference evidence="2" key="1">
    <citation type="submission" date="2022-04" db="EMBL/GenBank/DDBJ databases">
        <title>Human microbiome associated bacterial genomes.</title>
        <authorList>
            <person name="Sandstrom S."/>
            <person name="Salamzade R."/>
            <person name="Kalan L.R."/>
        </authorList>
    </citation>
    <scope>NUCLEOTIDE SEQUENCE</scope>
    <source>
        <strain evidence="2">P3-SID1762</strain>
    </source>
</reference>
<evidence type="ECO:0000313" key="2">
    <source>
        <dbReference type="EMBL" id="MCT2118039.1"/>
    </source>
</evidence>
<dbReference type="EMBL" id="JALXTC010000040">
    <property type="protein sequence ID" value="MCT2118039.1"/>
    <property type="molecule type" value="Genomic_DNA"/>
</dbReference>
<dbReference type="RefSeq" id="WP_070722880.1">
    <property type="nucleotide sequence ID" value="NZ_JAFFGT010000057.1"/>
</dbReference>
<accession>A0AAW5QAN9</accession>
<gene>
    <name evidence="2" type="ORF">M3D93_09790</name>
</gene>
<dbReference type="Proteomes" id="UP001206890">
    <property type="component" value="Unassembled WGS sequence"/>
</dbReference>
<name>A0AAW5QAN9_9ACTN</name>
<keyword evidence="2" id="KW-0449">Lipoprotein</keyword>
<sequence>MDAITRTVTAAVAAAGVAVAMAPAAVALNTDSLTPPPPDCSVDVQRIASETPGPFPGVGWDVGAHANLCGDLGFLFLETAGGTGSSPTRVVLFHRGERVATQPGNTPRVLLGQHSNFHVELRIQQEPAPGQPNAAATYNSTVYVWNPFAGTGDATPIPLPPGFRL</sequence>
<dbReference type="AlphaFoldDB" id="A0AAW5QAN9"/>
<organism evidence="2 3">
    <name type="scientific">Dietzia cinnamea</name>
    <dbReference type="NCBI Taxonomy" id="321318"/>
    <lineage>
        <taxon>Bacteria</taxon>
        <taxon>Bacillati</taxon>
        <taxon>Actinomycetota</taxon>
        <taxon>Actinomycetes</taxon>
        <taxon>Mycobacteriales</taxon>
        <taxon>Dietziaceae</taxon>
        <taxon>Dietzia</taxon>
    </lineage>
</organism>
<protein>
    <submittedName>
        <fullName evidence="2">LppP/LprE family lipoprotein</fullName>
    </submittedName>
</protein>
<feature type="chain" id="PRO_5043756145" evidence="1">
    <location>
        <begin position="28"/>
        <end position="165"/>
    </location>
</feature>
<comment type="caution">
    <text evidence="2">The sequence shown here is derived from an EMBL/GenBank/DDBJ whole genome shotgun (WGS) entry which is preliminary data.</text>
</comment>
<evidence type="ECO:0000313" key="3">
    <source>
        <dbReference type="Proteomes" id="UP001206890"/>
    </source>
</evidence>
<proteinExistence type="predicted"/>